<dbReference type="SUPFAM" id="SSF56601">
    <property type="entry name" value="beta-lactamase/transpeptidase-like"/>
    <property type="match status" value="1"/>
</dbReference>
<gene>
    <name evidence="2" type="ORF">ACFYKX_04160</name>
</gene>
<dbReference type="InterPro" id="IPR050789">
    <property type="entry name" value="Diverse_Enzym_Activities"/>
</dbReference>
<dbReference type="Proteomes" id="UP001601059">
    <property type="component" value="Unassembled WGS sequence"/>
</dbReference>
<evidence type="ECO:0000259" key="1">
    <source>
        <dbReference type="Pfam" id="PF00144"/>
    </source>
</evidence>
<accession>A0ABW6KAQ8</accession>
<dbReference type="Pfam" id="PF00144">
    <property type="entry name" value="Beta-lactamase"/>
    <property type="match status" value="1"/>
</dbReference>
<keyword evidence="3" id="KW-1185">Reference proteome</keyword>
<reference evidence="2 3" key="1">
    <citation type="submission" date="2024-08" db="EMBL/GenBank/DDBJ databases">
        <title>Two novel Cytobacillus novel species.</title>
        <authorList>
            <person name="Liu G."/>
        </authorList>
    </citation>
    <scope>NUCLEOTIDE SEQUENCE [LARGE SCALE GENOMIC DNA]</scope>
    <source>
        <strain evidence="2 3">FJAT-54145</strain>
    </source>
</reference>
<dbReference type="EC" id="3.-.-.-" evidence="2"/>
<feature type="domain" description="Beta-lactamase-related" evidence="1">
    <location>
        <begin position="19"/>
        <end position="320"/>
    </location>
</feature>
<protein>
    <submittedName>
        <fullName evidence="2">Serine hydrolase domain-containing protein</fullName>
        <ecNumber evidence="2">3.-.-.-</ecNumber>
    </submittedName>
</protein>
<name>A0ABW6KAQ8_9BACI</name>
<dbReference type="Gene3D" id="3.40.710.10">
    <property type="entry name" value="DD-peptidase/beta-lactamase superfamily"/>
    <property type="match status" value="1"/>
</dbReference>
<organism evidence="2 3">
    <name type="scientific">Cytobacillus spartinae</name>
    <dbReference type="NCBI Taxonomy" id="3299023"/>
    <lineage>
        <taxon>Bacteria</taxon>
        <taxon>Bacillati</taxon>
        <taxon>Bacillota</taxon>
        <taxon>Bacilli</taxon>
        <taxon>Bacillales</taxon>
        <taxon>Bacillaceae</taxon>
        <taxon>Cytobacillus</taxon>
    </lineage>
</organism>
<keyword evidence="2" id="KW-0378">Hydrolase</keyword>
<evidence type="ECO:0000313" key="3">
    <source>
        <dbReference type="Proteomes" id="UP001601059"/>
    </source>
</evidence>
<dbReference type="PANTHER" id="PTHR43283:SF7">
    <property type="entry name" value="BETA-LACTAMASE-RELATED DOMAIN-CONTAINING PROTEIN"/>
    <property type="match status" value="1"/>
</dbReference>
<dbReference type="GO" id="GO:0016787">
    <property type="term" value="F:hydrolase activity"/>
    <property type="evidence" value="ECO:0007669"/>
    <property type="project" value="UniProtKB-KW"/>
</dbReference>
<proteinExistence type="predicted"/>
<sequence length="341" mass="38599">MLNKKTSNQFSDVLDHVKRTSNQVNCSGTATLVIHNNSIVLEEYTGKQSKKPDARKVQSDTQFHVASVRKSYIGFAVAYAVYHGYIKSIDDLVVNYLPELEKDIWDGTTIRHLLTHTHGLNVKRNSTYREFPAGTSWSYKQVGIDALTTLVKRVTNKTVADILHEKVFLPLQFSQSGWYAKKHEKLVDVILRYDGDKDWYESESTAGDKMNMYVSARELAMWGYMHLLEGNLKGKQIVEKEIIHMATSIQSPQCLDKDLPQNGFLWFVKELPAKKTEIGERVPVGSFQILGYTGVTLLVIPEESLVAVRMFNSFGSPDGFDYLSDVRSFGDTVVSCLEKVK</sequence>
<dbReference type="EMBL" id="JBIACK010000001">
    <property type="protein sequence ID" value="MFE8699812.1"/>
    <property type="molecule type" value="Genomic_DNA"/>
</dbReference>
<evidence type="ECO:0000313" key="2">
    <source>
        <dbReference type="EMBL" id="MFE8699812.1"/>
    </source>
</evidence>
<dbReference type="PANTHER" id="PTHR43283">
    <property type="entry name" value="BETA-LACTAMASE-RELATED"/>
    <property type="match status" value="1"/>
</dbReference>
<dbReference type="InterPro" id="IPR001466">
    <property type="entry name" value="Beta-lactam-related"/>
</dbReference>
<dbReference type="InterPro" id="IPR012338">
    <property type="entry name" value="Beta-lactam/transpept-like"/>
</dbReference>
<comment type="caution">
    <text evidence="2">The sequence shown here is derived from an EMBL/GenBank/DDBJ whole genome shotgun (WGS) entry which is preliminary data.</text>
</comment>
<dbReference type="RefSeq" id="WP_389358324.1">
    <property type="nucleotide sequence ID" value="NZ_JBIACK010000001.1"/>
</dbReference>